<feature type="active site" description="Proton acceptor" evidence="6">
    <location>
        <position position="64"/>
    </location>
</feature>
<dbReference type="PANTHER" id="PTHR42755">
    <property type="entry name" value="3-DEOXY-MANNO-OCTULOSONATE CYTIDYLYLTRANSFERASE"/>
    <property type="match status" value="1"/>
</dbReference>
<keyword evidence="3" id="KW-0808">Transferase</keyword>
<keyword evidence="10" id="KW-1185">Reference proteome</keyword>
<comment type="caution">
    <text evidence="9">The sequence shown here is derived from an EMBL/GenBank/DDBJ whole genome shotgun (WGS) entry which is preliminary data.</text>
</comment>
<comment type="catalytic activity">
    <reaction evidence="5">
        <text>lipid IVA (E. coli) + CMP-3-deoxy-beta-D-manno-octulosonate = alpha-Kdo-(2-&gt;6)-lipid IVA (E. coli) + CMP + H(+)</text>
        <dbReference type="Rhea" id="RHEA:28066"/>
        <dbReference type="ChEBI" id="CHEBI:15378"/>
        <dbReference type="ChEBI" id="CHEBI:58603"/>
        <dbReference type="ChEBI" id="CHEBI:60364"/>
        <dbReference type="ChEBI" id="CHEBI:60377"/>
        <dbReference type="ChEBI" id="CHEBI:85987"/>
        <dbReference type="EC" id="2.4.99.12"/>
    </reaction>
</comment>
<evidence type="ECO:0000256" key="2">
    <source>
        <dbReference type="ARBA" id="ARBA00012621"/>
    </source>
</evidence>
<dbReference type="GO" id="GO:0043842">
    <property type="term" value="F:Kdo transferase activity"/>
    <property type="evidence" value="ECO:0007669"/>
    <property type="project" value="UniProtKB-EC"/>
</dbReference>
<accession>S8DSI1</accession>
<dbReference type="InterPro" id="IPR007507">
    <property type="entry name" value="Glycos_transf_N"/>
</dbReference>
<dbReference type="EC" id="2.4.99.12" evidence="2"/>
<gene>
    <name evidence="9" type="ORF">M569_08668</name>
</gene>
<feature type="domain" description="3-deoxy-D-manno-octulosonic-acid transferase N-terminal" evidence="8">
    <location>
        <begin position="37"/>
        <end position="215"/>
    </location>
</feature>
<name>S8DSI1_9LAMI</name>
<dbReference type="GO" id="GO:0005886">
    <property type="term" value="C:plasma membrane"/>
    <property type="evidence" value="ECO:0007669"/>
    <property type="project" value="TreeGrafter"/>
</dbReference>
<evidence type="ECO:0000313" key="10">
    <source>
        <dbReference type="Proteomes" id="UP000015453"/>
    </source>
</evidence>
<dbReference type="InterPro" id="IPR039901">
    <property type="entry name" value="Kdotransferase"/>
</dbReference>
<reference evidence="9 10" key="1">
    <citation type="journal article" date="2013" name="BMC Genomics">
        <title>The miniature genome of a carnivorous plant Genlisea aurea contains a low number of genes and short non-coding sequences.</title>
        <authorList>
            <person name="Leushkin E.V."/>
            <person name="Sutormin R.A."/>
            <person name="Nabieva E.R."/>
            <person name="Penin A.A."/>
            <person name="Kondrashov A.S."/>
            <person name="Logacheva M.D."/>
        </authorList>
    </citation>
    <scope>NUCLEOTIDE SEQUENCE [LARGE SCALE GENOMIC DNA]</scope>
</reference>
<dbReference type="Proteomes" id="UP000015453">
    <property type="component" value="Unassembled WGS sequence"/>
</dbReference>
<dbReference type="AlphaFoldDB" id="S8DSI1"/>
<feature type="site" description="Transition state stabilizer" evidence="7">
    <location>
        <position position="134"/>
    </location>
</feature>
<protein>
    <recommendedName>
        <fullName evidence="2">lipid IVA 3-deoxy-D-manno-octulosonic acid transferase</fullName>
        <ecNumber evidence="2">2.4.99.12</ecNumber>
    </recommendedName>
    <alternativeName>
        <fullName evidence="4">Lipid IV(A) 3-deoxy-D-manno-octulosonic acid transferase</fullName>
    </alternativeName>
</protein>
<dbReference type="Gene3D" id="3.40.50.2000">
    <property type="entry name" value="Glycogen Phosphorylase B"/>
    <property type="match status" value="1"/>
</dbReference>
<evidence type="ECO:0000256" key="5">
    <source>
        <dbReference type="ARBA" id="ARBA00049183"/>
    </source>
</evidence>
<organism evidence="9 10">
    <name type="scientific">Genlisea aurea</name>
    <dbReference type="NCBI Taxonomy" id="192259"/>
    <lineage>
        <taxon>Eukaryota</taxon>
        <taxon>Viridiplantae</taxon>
        <taxon>Streptophyta</taxon>
        <taxon>Embryophyta</taxon>
        <taxon>Tracheophyta</taxon>
        <taxon>Spermatophyta</taxon>
        <taxon>Magnoliopsida</taxon>
        <taxon>eudicotyledons</taxon>
        <taxon>Gunneridae</taxon>
        <taxon>Pentapetalae</taxon>
        <taxon>asterids</taxon>
        <taxon>lamiids</taxon>
        <taxon>Lamiales</taxon>
        <taxon>Lentibulariaceae</taxon>
        <taxon>Genlisea</taxon>
    </lineage>
</organism>
<dbReference type="Pfam" id="PF04413">
    <property type="entry name" value="Glycos_transf_N"/>
    <property type="match status" value="1"/>
</dbReference>
<dbReference type="Gene3D" id="3.40.50.11720">
    <property type="entry name" value="3-Deoxy-D-manno-octulosonic-acid transferase, N-terminal domain"/>
    <property type="match status" value="1"/>
</dbReference>
<evidence type="ECO:0000313" key="9">
    <source>
        <dbReference type="EMBL" id="EPS66108.1"/>
    </source>
</evidence>
<dbReference type="FunFam" id="3.40.50.11720:FF:000001">
    <property type="entry name" value="3-deoxy-D-manno-octulosonic acid transferase"/>
    <property type="match status" value="1"/>
</dbReference>
<dbReference type="FunFam" id="3.40.50.2000:FF:000032">
    <property type="entry name" value="3-deoxy-D-manno-octulosonic acid transferase"/>
    <property type="match status" value="1"/>
</dbReference>
<feature type="site" description="Transition state stabilizer" evidence="7">
    <location>
        <position position="214"/>
    </location>
</feature>
<evidence type="ECO:0000256" key="1">
    <source>
        <dbReference type="ARBA" id="ARBA00006380"/>
    </source>
</evidence>
<evidence type="ECO:0000256" key="7">
    <source>
        <dbReference type="PIRSR" id="PIRSR639901-2"/>
    </source>
</evidence>
<dbReference type="OrthoDB" id="308383at2759"/>
<dbReference type="InterPro" id="IPR038107">
    <property type="entry name" value="Glycos_transf_N_sf"/>
</dbReference>
<feature type="non-terminal residue" evidence="9">
    <location>
        <position position="1"/>
    </location>
</feature>
<feature type="non-terminal residue" evidence="9">
    <location>
        <position position="439"/>
    </location>
</feature>
<proteinExistence type="inferred from homology"/>
<sequence length="439" mass="49235">RGEVVYAVYRALTHALSPLMRLHLRWRRFRGREHPLRWQERLGCPSARRPDGRLIWFHAVSLGEGLAAIPIIKRCLQSIPGLTVLMTTTTTSAFEVIKCRLPSCCIYQFSPLDIPSSIDNFLQYWRPDAVVLMESELWPNLIMGASRNGIVLALLNARVSADSFRRWSHPVTFPLITLLLSRFSLILPLSTTQGIRLQLLQAPPSVVNYCGDLKSVVDIDDTEDGSGLPDDIRSQLSRRKVWMASSIHEGEEQVFMNAHNVLQRKHPDMLSIIVARQPHHGRDVTQKLEEHGVRVALRSRGDCITSGNSIYVVDSLGELRNLYGLTPVAVIGGSFFPGLSGHNVSEAAAAGCAVLTGHFFESNHRPHVGHFSHVVAKMQRVEPLSVLQVRDEEQLVRAVDLLFDDPVVLKARRDAARRAYLALSEGVVEDVFEMLRWCV</sequence>
<evidence type="ECO:0000256" key="3">
    <source>
        <dbReference type="ARBA" id="ARBA00022679"/>
    </source>
</evidence>
<dbReference type="EMBL" id="AUSU01003864">
    <property type="protein sequence ID" value="EPS66108.1"/>
    <property type="molecule type" value="Genomic_DNA"/>
</dbReference>
<evidence type="ECO:0000259" key="8">
    <source>
        <dbReference type="Pfam" id="PF04413"/>
    </source>
</evidence>
<dbReference type="GO" id="GO:0009245">
    <property type="term" value="P:lipid A biosynthetic process"/>
    <property type="evidence" value="ECO:0007669"/>
    <property type="project" value="TreeGrafter"/>
</dbReference>
<evidence type="ECO:0000256" key="6">
    <source>
        <dbReference type="PIRSR" id="PIRSR639901-1"/>
    </source>
</evidence>
<comment type="similarity">
    <text evidence="1">Belongs to the glycosyltransferase group 1 family. Glycosyltransferase 30 subfamily.</text>
</comment>
<dbReference type="PANTHER" id="PTHR42755:SF1">
    <property type="entry name" value="3-DEOXY-D-MANNO-OCTULOSONIC ACID TRANSFERASE, MITOCHONDRIAL-RELATED"/>
    <property type="match status" value="1"/>
</dbReference>
<evidence type="ECO:0000256" key="4">
    <source>
        <dbReference type="ARBA" id="ARBA00031445"/>
    </source>
</evidence>